<protein>
    <recommendedName>
        <fullName evidence="1">SAF domain-containing protein</fullName>
    </recommendedName>
</protein>
<reference evidence="2 3" key="1">
    <citation type="submission" date="2019-07" db="EMBL/GenBank/DDBJ databases">
        <title>Genomic Encyclopedia of Type Strains, Phase III (KMG-III): the genomes of soil and plant-associated and newly described type strains.</title>
        <authorList>
            <person name="Whitman W."/>
        </authorList>
    </citation>
    <scope>NUCLEOTIDE SEQUENCE [LARGE SCALE GENOMIC DNA]</scope>
    <source>
        <strain evidence="2 3">BL24</strain>
    </source>
</reference>
<feature type="domain" description="SAF" evidence="1">
    <location>
        <begin position="38"/>
        <end position="100"/>
    </location>
</feature>
<evidence type="ECO:0000259" key="1">
    <source>
        <dbReference type="SMART" id="SM00858"/>
    </source>
</evidence>
<proteinExistence type="predicted"/>
<gene>
    <name evidence="2" type="ORF">BCM02_11845</name>
</gene>
<keyword evidence="3" id="KW-1185">Reference proteome</keyword>
<dbReference type="CDD" id="cd11614">
    <property type="entry name" value="SAF_CpaB_FlgA_like"/>
    <property type="match status" value="1"/>
</dbReference>
<comment type="caution">
    <text evidence="2">The sequence shown here is derived from an EMBL/GenBank/DDBJ whole genome shotgun (WGS) entry which is preliminary data.</text>
</comment>
<dbReference type="RefSeq" id="WP_148933356.1">
    <property type="nucleotide sequence ID" value="NZ_VNHS01000018.1"/>
</dbReference>
<dbReference type="EMBL" id="VNHS01000018">
    <property type="protein sequence ID" value="TYP68648.1"/>
    <property type="molecule type" value="Genomic_DNA"/>
</dbReference>
<evidence type="ECO:0000313" key="3">
    <source>
        <dbReference type="Proteomes" id="UP000323257"/>
    </source>
</evidence>
<dbReference type="InterPro" id="IPR013974">
    <property type="entry name" value="SAF"/>
</dbReference>
<sequence length="239" mass="26341">MNRKRNATIAVTAAALSALLVYGIYMLQLRQIRFQETIAVVVPKRFIPAGEQVTAEMVESIPIAKASYRADMIRDVGEVIGMESVVPLGQQEPMLAWKFDRYRLLPGKTESTFQIPKEYVLSVASGIRAGDKVFLYATGKDADTRRLFAEAVTVASVRTSANVEIDDPDNPHLFAMAEGDLENMYASRRSANGAIDAVNLNLTEAQWLELDALCRAGERKLVIAFSSDSLAVEEQGERP</sequence>
<dbReference type="Proteomes" id="UP000323257">
    <property type="component" value="Unassembled WGS sequence"/>
</dbReference>
<dbReference type="AlphaFoldDB" id="A0A5S5BQP3"/>
<organism evidence="2 3">
    <name type="scientific">Paenibacillus methanolicus</name>
    <dbReference type="NCBI Taxonomy" id="582686"/>
    <lineage>
        <taxon>Bacteria</taxon>
        <taxon>Bacillati</taxon>
        <taxon>Bacillota</taxon>
        <taxon>Bacilli</taxon>
        <taxon>Bacillales</taxon>
        <taxon>Paenibacillaceae</taxon>
        <taxon>Paenibacillus</taxon>
    </lineage>
</organism>
<dbReference type="OrthoDB" id="2585866at2"/>
<dbReference type="SMART" id="SM00858">
    <property type="entry name" value="SAF"/>
    <property type="match status" value="1"/>
</dbReference>
<name>A0A5S5BQP3_9BACL</name>
<evidence type="ECO:0000313" key="2">
    <source>
        <dbReference type="EMBL" id="TYP68648.1"/>
    </source>
</evidence>
<accession>A0A5S5BQP3</accession>